<organism evidence="1 2">
    <name type="scientific">Candidatus Similichlamydia laticola</name>
    <dbReference type="NCBI Taxonomy" id="2170265"/>
    <lineage>
        <taxon>Bacteria</taxon>
        <taxon>Pseudomonadati</taxon>
        <taxon>Chlamydiota</taxon>
        <taxon>Chlamydiia</taxon>
        <taxon>Parachlamydiales</taxon>
        <taxon>Candidatus Parilichlamydiaceae</taxon>
        <taxon>Candidatus Similichlamydia</taxon>
    </lineage>
</organism>
<accession>A0A369KI67</accession>
<reference evidence="1 2" key="1">
    <citation type="submission" date="2018-07" db="EMBL/GenBank/DDBJ databases">
        <title>Comparative genomics of the Candidatus Parilichlamydiaceae reveals evidence of convergent evolution and genome reduction in the phylum Chlamydiae.</title>
        <authorList>
            <person name="Taylor-Brown A."/>
            <person name="Polkinghorne A."/>
        </authorList>
    </citation>
    <scope>NUCLEOTIDE SEQUENCE [LARGE SCALE GENOMIC DNA]</scope>
    <source>
        <strain evidence="1 2">Hat2</strain>
    </source>
</reference>
<gene>
    <name evidence="1" type="ORF">HAT2_00431</name>
</gene>
<sequence>MFVCSSHCKPVPDAVKVQRDKPLFFQCFMGDIECLLKMQNAT</sequence>
<protein>
    <submittedName>
        <fullName evidence="1">Uncharacterized protein</fullName>
    </submittedName>
</protein>
<dbReference type="EMBL" id="QQBG01000016">
    <property type="protein sequence ID" value="RDB31464.1"/>
    <property type="molecule type" value="Genomic_DNA"/>
</dbReference>
<name>A0A369KI67_9BACT</name>
<proteinExistence type="predicted"/>
<comment type="caution">
    <text evidence="1">The sequence shown here is derived from an EMBL/GenBank/DDBJ whole genome shotgun (WGS) entry which is preliminary data.</text>
</comment>
<dbReference type="Proteomes" id="UP000253816">
    <property type="component" value="Unassembled WGS sequence"/>
</dbReference>
<keyword evidence="2" id="KW-1185">Reference proteome</keyword>
<dbReference type="AlphaFoldDB" id="A0A369KI67"/>
<evidence type="ECO:0000313" key="1">
    <source>
        <dbReference type="EMBL" id="RDB31464.1"/>
    </source>
</evidence>
<evidence type="ECO:0000313" key="2">
    <source>
        <dbReference type="Proteomes" id="UP000253816"/>
    </source>
</evidence>